<evidence type="ECO:0000313" key="2">
    <source>
        <dbReference type="Proteomes" id="UP000002669"/>
    </source>
</evidence>
<keyword evidence="2" id="KW-1185">Reference proteome</keyword>
<dbReference type="Proteomes" id="UP000002669">
    <property type="component" value="Unassembled WGS sequence"/>
</dbReference>
<dbReference type="RefSeq" id="XP_003171983.1">
    <property type="nucleotide sequence ID" value="XM_003171935.1"/>
</dbReference>
<dbReference type="VEuPathDB" id="FungiDB:MGYG_06526"/>
<dbReference type="HOGENOM" id="CLU_1712816_0_0_1"/>
<dbReference type="InParanoid" id="E4UZJ9"/>
<gene>
    <name evidence="1" type="ORF">MGYG_06526</name>
</gene>
<proteinExistence type="predicted"/>
<organism evidence="2">
    <name type="scientific">Arthroderma gypseum (strain ATCC MYA-4604 / CBS 118893)</name>
    <name type="common">Microsporum gypseum</name>
    <dbReference type="NCBI Taxonomy" id="535722"/>
    <lineage>
        <taxon>Eukaryota</taxon>
        <taxon>Fungi</taxon>
        <taxon>Dikarya</taxon>
        <taxon>Ascomycota</taxon>
        <taxon>Pezizomycotina</taxon>
        <taxon>Eurotiomycetes</taxon>
        <taxon>Eurotiomycetidae</taxon>
        <taxon>Onygenales</taxon>
        <taxon>Arthrodermataceae</taxon>
        <taxon>Nannizzia</taxon>
    </lineage>
</organism>
<reference evidence="2" key="1">
    <citation type="journal article" date="2012" name="MBio">
        <title>Comparative genome analysis of Trichophyton rubrum and related dermatophytes reveals candidate genes involved in infection.</title>
        <authorList>
            <person name="Martinez D.A."/>
            <person name="Oliver B.G."/>
            <person name="Graeser Y."/>
            <person name="Goldberg J.M."/>
            <person name="Li W."/>
            <person name="Martinez-Rossi N.M."/>
            <person name="Monod M."/>
            <person name="Shelest E."/>
            <person name="Barton R.C."/>
            <person name="Birch E."/>
            <person name="Brakhage A.A."/>
            <person name="Chen Z."/>
            <person name="Gurr S.J."/>
            <person name="Heiman D."/>
            <person name="Heitman J."/>
            <person name="Kosti I."/>
            <person name="Rossi A."/>
            <person name="Saif S."/>
            <person name="Samalova M."/>
            <person name="Saunders C.W."/>
            <person name="Shea T."/>
            <person name="Summerbell R.C."/>
            <person name="Xu J."/>
            <person name="Young S."/>
            <person name="Zeng Q."/>
            <person name="Birren B.W."/>
            <person name="Cuomo C.A."/>
            <person name="White T.C."/>
        </authorList>
    </citation>
    <scope>NUCLEOTIDE SEQUENCE [LARGE SCALE GENOMIC DNA]</scope>
    <source>
        <strain evidence="2">ATCC MYA-4604 / CBS 118893</strain>
    </source>
</reference>
<dbReference type="EMBL" id="DS989826">
    <property type="protein sequence ID" value="EFR03529.1"/>
    <property type="molecule type" value="Genomic_DNA"/>
</dbReference>
<accession>E4UZJ9</accession>
<dbReference type="AlphaFoldDB" id="E4UZJ9"/>
<dbReference type="GeneID" id="10027243"/>
<sequence>MGDMRCTPFQLSVQEAEVVVSTGVVRGETSLSTTLLYLFFVLVDDFTPQMAGEFEDGEENSLHAGQCRITGAQARQTRVEVRHRALAISISLFRHTHMEDGWILSSPTPWSRRSFGAAAVWRAICYSAGFRFHAQNWAAGCFCLLRIFNCGDS</sequence>
<protein>
    <submittedName>
        <fullName evidence="1">Uncharacterized protein</fullName>
    </submittedName>
</protein>
<evidence type="ECO:0000313" key="1">
    <source>
        <dbReference type="EMBL" id="EFR03529.1"/>
    </source>
</evidence>
<name>E4UZJ9_ARTGP</name>